<feature type="non-terminal residue" evidence="3">
    <location>
        <position position="114"/>
    </location>
</feature>
<comment type="caution">
    <text evidence="3">The sequence shown here is derived from an EMBL/GenBank/DDBJ whole genome shotgun (WGS) entry which is preliminary data.</text>
</comment>
<dbReference type="AlphaFoldDB" id="A0A2J8MXV9"/>
<accession>A0A2J8MXV9</accession>
<evidence type="ECO:0000313" key="3">
    <source>
        <dbReference type="EMBL" id="PNI64363.1"/>
    </source>
</evidence>
<feature type="region of interest" description="Disordered" evidence="1">
    <location>
        <begin position="95"/>
        <end position="114"/>
    </location>
</feature>
<dbReference type="EMBL" id="NBAG03000241">
    <property type="protein sequence ID" value="PNI64363.1"/>
    <property type="molecule type" value="Genomic_DNA"/>
</dbReference>
<feature type="compositionally biased region" description="Basic and acidic residues" evidence="1">
    <location>
        <begin position="99"/>
        <end position="114"/>
    </location>
</feature>
<dbReference type="Proteomes" id="UP000236370">
    <property type="component" value="Unassembled WGS sequence"/>
</dbReference>
<reference evidence="3 4" key="1">
    <citation type="submission" date="2017-12" db="EMBL/GenBank/DDBJ databases">
        <title>High-resolution comparative analysis of great ape genomes.</title>
        <authorList>
            <person name="Pollen A."/>
            <person name="Hastie A."/>
            <person name="Hormozdiari F."/>
            <person name="Dougherty M."/>
            <person name="Liu R."/>
            <person name="Chaisson M."/>
            <person name="Hoppe E."/>
            <person name="Hill C."/>
            <person name="Pang A."/>
            <person name="Hillier L."/>
            <person name="Baker C."/>
            <person name="Armstrong J."/>
            <person name="Shendure J."/>
            <person name="Paten B."/>
            <person name="Wilson R."/>
            <person name="Chao H."/>
            <person name="Schneider V."/>
            <person name="Ventura M."/>
            <person name="Kronenberg Z."/>
            <person name="Murali S."/>
            <person name="Gordon D."/>
            <person name="Cantsilieris S."/>
            <person name="Munson K."/>
            <person name="Nelson B."/>
            <person name="Raja A."/>
            <person name="Underwood J."/>
            <person name="Diekhans M."/>
            <person name="Fiddes I."/>
            <person name="Haussler D."/>
            <person name="Eichler E."/>
        </authorList>
    </citation>
    <scope>NUCLEOTIDE SEQUENCE [LARGE SCALE GENOMIC DNA]</scope>
    <source>
        <strain evidence="3">Yerkes chimp pedigree #C0471</strain>
    </source>
</reference>
<proteinExistence type="predicted"/>
<feature type="signal peptide" evidence="2">
    <location>
        <begin position="1"/>
        <end position="27"/>
    </location>
</feature>
<organism evidence="3 4">
    <name type="scientific">Pan troglodytes</name>
    <name type="common">Chimpanzee</name>
    <dbReference type="NCBI Taxonomy" id="9598"/>
    <lineage>
        <taxon>Eukaryota</taxon>
        <taxon>Metazoa</taxon>
        <taxon>Chordata</taxon>
        <taxon>Craniata</taxon>
        <taxon>Vertebrata</taxon>
        <taxon>Euteleostomi</taxon>
        <taxon>Mammalia</taxon>
        <taxon>Eutheria</taxon>
        <taxon>Euarchontoglires</taxon>
        <taxon>Primates</taxon>
        <taxon>Haplorrhini</taxon>
        <taxon>Catarrhini</taxon>
        <taxon>Hominidae</taxon>
        <taxon>Pan</taxon>
    </lineage>
</organism>
<evidence type="ECO:0000256" key="2">
    <source>
        <dbReference type="SAM" id="SignalP"/>
    </source>
</evidence>
<name>A0A2J8MXV9_PANTR</name>
<gene>
    <name evidence="3" type="ORF">CK820_G0016373</name>
</gene>
<feature type="chain" id="PRO_5014471453" evidence="2">
    <location>
        <begin position="28"/>
        <end position="114"/>
    </location>
</feature>
<keyword evidence="2" id="KW-0732">Signal</keyword>
<sequence length="114" mass="12562">MAVLPGPLQLLGVLLTISLSSIRLIQAGAYYGIKPLPPQIPPQMPPQIPQYQPLGQQVPHMPLAKDGLVMGKEMPHLQYGKEYPHLPQYMKEIQPAPRMGKEAVPKKGKEIPLA</sequence>
<protein>
    <submittedName>
        <fullName evidence="3">COL8A1 isoform 4</fullName>
    </submittedName>
</protein>
<evidence type="ECO:0000256" key="1">
    <source>
        <dbReference type="SAM" id="MobiDB-lite"/>
    </source>
</evidence>
<evidence type="ECO:0000313" key="4">
    <source>
        <dbReference type="Proteomes" id="UP000236370"/>
    </source>
</evidence>